<dbReference type="GO" id="GO:0016020">
    <property type="term" value="C:membrane"/>
    <property type="evidence" value="ECO:0007669"/>
    <property type="project" value="InterPro"/>
</dbReference>
<reference evidence="2 3" key="1">
    <citation type="journal article" date="2015" name="Genome Announc.">
        <title>Complete Genome Sequencing of Protease-Producing Novel Arthrobacter sp. Strain IHBB 11108 Using PacBio Single-Molecule Real-Time Sequencing Technology.</title>
        <authorList>
            <person name="Kiran S."/>
            <person name="Swarnkar M.K."/>
            <person name="Pal M."/>
            <person name="Thakur R."/>
            <person name="Tewari R."/>
            <person name="Singh A.K."/>
            <person name="Gulati A."/>
        </authorList>
    </citation>
    <scope>NUCLEOTIDE SEQUENCE [LARGE SCALE GENOMIC DNA]</scope>
    <source>
        <strain evidence="2 3">IHBB 11108</strain>
    </source>
</reference>
<protein>
    <submittedName>
        <fullName evidence="2">Membrane protein</fullName>
    </submittedName>
</protein>
<dbReference type="EMBL" id="CP011005">
    <property type="protein sequence ID" value="AJT40723.1"/>
    <property type="molecule type" value="Genomic_DNA"/>
</dbReference>
<dbReference type="AlphaFoldDB" id="A0A0D4BWM2"/>
<dbReference type="Pfam" id="PF02325">
    <property type="entry name" value="CCB3_YggT"/>
    <property type="match status" value="1"/>
</dbReference>
<dbReference type="PATRIC" id="fig|1618207.4.peg.593"/>
<keyword evidence="1" id="KW-0812">Transmembrane</keyword>
<dbReference type="KEGG" id="ari:UM93_02900"/>
<keyword evidence="1" id="KW-0472">Membrane</keyword>
<keyword evidence="3" id="KW-1185">Reference proteome</keyword>
<organism evidence="2 3">
    <name type="scientific">Psychromicrobium lacuslunae</name>
    <dbReference type="NCBI Taxonomy" id="1618207"/>
    <lineage>
        <taxon>Bacteria</taxon>
        <taxon>Bacillati</taxon>
        <taxon>Actinomycetota</taxon>
        <taxon>Actinomycetes</taxon>
        <taxon>Micrococcales</taxon>
        <taxon>Micrococcaceae</taxon>
        <taxon>Psychromicrobium</taxon>
    </lineage>
</organism>
<dbReference type="Proteomes" id="UP000061839">
    <property type="component" value="Chromosome"/>
</dbReference>
<evidence type="ECO:0000313" key="2">
    <source>
        <dbReference type="EMBL" id="AJT40723.1"/>
    </source>
</evidence>
<dbReference type="InterPro" id="IPR003425">
    <property type="entry name" value="CCB3/YggT"/>
</dbReference>
<gene>
    <name evidence="2" type="ORF">UM93_02900</name>
</gene>
<dbReference type="OrthoDB" id="3216131at2"/>
<name>A0A0D4BWM2_9MICC</name>
<accession>A0A0D4BWM2</accession>
<proteinExistence type="predicted"/>
<feature type="transmembrane region" description="Helical" evidence="1">
    <location>
        <begin position="75"/>
        <end position="95"/>
    </location>
</feature>
<dbReference type="HOGENOM" id="CLU_136788_5_0_11"/>
<dbReference type="RefSeq" id="WP_045073542.1">
    <property type="nucleotide sequence ID" value="NZ_CP011005.1"/>
</dbReference>
<evidence type="ECO:0000313" key="3">
    <source>
        <dbReference type="Proteomes" id="UP000061839"/>
    </source>
</evidence>
<sequence length="96" mass="10649">MGLIFTLLSVLLLLFYLTLVVRLIFDLVQQFAREWRPSGVSLIAATGVYSVTDPPLKLLRRILPPVNLGGVSLDLAWIILWVAIWVAMVIVGNFAA</sequence>
<keyword evidence="1" id="KW-1133">Transmembrane helix</keyword>
<dbReference type="STRING" id="1618207.UM93_02900"/>
<evidence type="ECO:0000256" key="1">
    <source>
        <dbReference type="SAM" id="Phobius"/>
    </source>
</evidence>